<keyword evidence="7 18" id="KW-0679">Respiratory chain</keyword>
<keyword evidence="12 18" id="KW-1133">Transmembrane helix</keyword>
<evidence type="ECO:0000256" key="1">
    <source>
        <dbReference type="ARBA" id="ARBA00003257"/>
    </source>
</evidence>
<feature type="domain" description="NADH:quinone oxidoreductase/Mrp antiporter transmembrane" evidence="19">
    <location>
        <begin position="26"/>
        <end position="279"/>
    </location>
</feature>
<evidence type="ECO:0000256" key="9">
    <source>
        <dbReference type="ARBA" id="ARBA00022792"/>
    </source>
</evidence>
<evidence type="ECO:0000259" key="19">
    <source>
        <dbReference type="Pfam" id="PF00361"/>
    </source>
</evidence>
<evidence type="ECO:0000256" key="17">
    <source>
        <dbReference type="ARBA" id="ARBA00049551"/>
    </source>
</evidence>
<gene>
    <name evidence="20" type="primary">ND2</name>
</gene>
<comment type="similarity">
    <text evidence="3 18">Belongs to the complex I subunit 2 family.</text>
</comment>
<evidence type="ECO:0000256" key="4">
    <source>
        <dbReference type="ARBA" id="ARBA00012944"/>
    </source>
</evidence>
<keyword evidence="8 18" id="KW-0812">Transmembrane</keyword>
<reference evidence="20" key="1">
    <citation type="journal article" date="2009" name="Mol. Biol. Evol.">
        <title>Characterization of 67 mitochondrial tRNA gene rearrangements in the Hymenoptera suggests that mitochondrial tRNA gene position is selectively neutral.</title>
        <authorList>
            <person name="Dowton M."/>
            <person name="Cameron S.L."/>
            <person name="Dowavic J.I."/>
            <person name="Austin A.D."/>
            <person name="Whiting M.F."/>
        </authorList>
    </citation>
    <scope>NUCLEOTIDE SEQUENCE</scope>
</reference>
<feature type="transmembrane region" description="Helical" evidence="18">
    <location>
        <begin position="267"/>
        <end position="292"/>
    </location>
</feature>
<feature type="transmembrane region" description="Helical" evidence="18">
    <location>
        <begin position="56"/>
        <end position="77"/>
    </location>
</feature>
<dbReference type="GO" id="GO:0006120">
    <property type="term" value="P:mitochondrial electron transport, NADH to ubiquinone"/>
    <property type="evidence" value="ECO:0007669"/>
    <property type="project" value="InterPro"/>
</dbReference>
<comment type="function">
    <text evidence="1">Core subunit of the mitochondrial membrane respiratory chain NADH dehydrogenase (Complex I) that is believed to belong to the minimal assembly required for catalysis. Complex I functions in the transfer of electrons from NADH to the respiratory chain. The immediate electron acceptor for the enzyme is believed to be ubiquinone.</text>
</comment>
<keyword evidence="15 18" id="KW-0496">Mitochondrion</keyword>
<accession>C4NCH0</accession>
<feature type="transmembrane region" description="Helical" evidence="18">
    <location>
        <begin position="146"/>
        <end position="163"/>
    </location>
</feature>
<protein>
    <recommendedName>
        <fullName evidence="5 18">NADH-ubiquinone oxidoreductase chain 2</fullName>
        <ecNumber evidence="4 18">7.1.1.2</ecNumber>
    </recommendedName>
</protein>
<evidence type="ECO:0000256" key="6">
    <source>
        <dbReference type="ARBA" id="ARBA00022448"/>
    </source>
</evidence>
<evidence type="ECO:0000256" key="15">
    <source>
        <dbReference type="ARBA" id="ARBA00023128"/>
    </source>
</evidence>
<keyword evidence="14 18" id="KW-0830">Ubiquinone</keyword>
<keyword evidence="13 18" id="KW-0520">NAD</keyword>
<keyword evidence="6" id="KW-0813">Transport</keyword>
<evidence type="ECO:0000256" key="5">
    <source>
        <dbReference type="ARBA" id="ARBA00021008"/>
    </source>
</evidence>
<comment type="catalytic activity">
    <reaction evidence="17 18">
        <text>a ubiquinone + NADH + 5 H(+)(in) = a ubiquinol + NAD(+) + 4 H(+)(out)</text>
        <dbReference type="Rhea" id="RHEA:29091"/>
        <dbReference type="Rhea" id="RHEA-COMP:9565"/>
        <dbReference type="Rhea" id="RHEA-COMP:9566"/>
        <dbReference type="ChEBI" id="CHEBI:15378"/>
        <dbReference type="ChEBI" id="CHEBI:16389"/>
        <dbReference type="ChEBI" id="CHEBI:17976"/>
        <dbReference type="ChEBI" id="CHEBI:57540"/>
        <dbReference type="ChEBI" id="CHEBI:57945"/>
        <dbReference type="EC" id="7.1.1.2"/>
    </reaction>
</comment>
<evidence type="ECO:0000313" key="20">
    <source>
        <dbReference type="EMBL" id="ACJ69614.1"/>
    </source>
</evidence>
<proteinExistence type="inferred from homology"/>
<dbReference type="PANTHER" id="PTHR46552">
    <property type="entry name" value="NADH-UBIQUINONE OXIDOREDUCTASE CHAIN 2"/>
    <property type="match status" value="1"/>
</dbReference>
<evidence type="ECO:0000256" key="12">
    <source>
        <dbReference type="ARBA" id="ARBA00022989"/>
    </source>
</evidence>
<dbReference type="EC" id="7.1.1.2" evidence="4 18"/>
<keyword evidence="16 18" id="KW-0472">Membrane</keyword>
<name>C4NCH0_9HYME</name>
<feature type="transmembrane region" description="Helical" evidence="18">
    <location>
        <begin position="313"/>
        <end position="332"/>
    </location>
</feature>
<keyword evidence="9 18" id="KW-0999">Mitochondrion inner membrane</keyword>
<evidence type="ECO:0000256" key="2">
    <source>
        <dbReference type="ARBA" id="ARBA00004448"/>
    </source>
</evidence>
<evidence type="ECO:0000256" key="7">
    <source>
        <dbReference type="ARBA" id="ARBA00022660"/>
    </source>
</evidence>
<dbReference type="Pfam" id="PF00361">
    <property type="entry name" value="Proton_antipo_M"/>
    <property type="match status" value="1"/>
</dbReference>
<evidence type="ECO:0000256" key="11">
    <source>
        <dbReference type="ARBA" id="ARBA00022982"/>
    </source>
</evidence>
<dbReference type="PRINTS" id="PR01436">
    <property type="entry name" value="NADHDHGNASE2"/>
</dbReference>
<evidence type="ECO:0000256" key="16">
    <source>
        <dbReference type="ARBA" id="ARBA00023136"/>
    </source>
</evidence>
<comment type="function">
    <text evidence="18">Core subunit of the mitochondrial membrane respiratory chain NADH dehydrogenase (Complex I) which catalyzes electron transfer from NADH through the respiratory chain, using ubiquinone as an electron acceptor. Essential for the catalytic activity and assembly of complex I.</text>
</comment>
<reference evidence="20" key="2">
    <citation type="journal article" date="2009" name="Mol. Phylogenet. Evol.">
        <title>Phylogenetic approaches for the analysis of mitochondrial genome sequence data in the Hymenoptera--a lineage with both rapidly and slowly evolving mitochondrial genomes.</title>
        <authorList>
            <person name="Dowton M."/>
            <person name="Cameron S.L."/>
            <person name="Austin A.D."/>
            <person name="Whiting M.F."/>
        </authorList>
    </citation>
    <scope>NUCLEOTIDE SEQUENCE</scope>
</reference>
<evidence type="ECO:0000256" key="3">
    <source>
        <dbReference type="ARBA" id="ARBA00007012"/>
    </source>
</evidence>
<dbReference type="InterPro" id="IPR003917">
    <property type="entry name" value="NADH_UbQ_OxRdtase_chain2"/>
</dbReference>
<geneLocation type="mitochondrion" evidence="20"/>
<dbReference type="InterPro" id="IPR050175">
    <property type="entry name" value="Complex_I_Subunit_2"/>
</dbReference>
<dbReference type="InterPro" id="IPR001750">
    <property type="entry name" value="ND/Mrp_TM"/>
</dbReference>
<feature type="transmembrane region" description="Helical" evidence="18">
    <location>
        <begin position="89"/>
        <end position="111"/>
    </location>
</feature>
<feature type="transmembrane region" description="Helical" evidence="18">
    <location>
        <begin position="31"/>
        <end position="49"/>
    </location>
</feature>
<evidence type="ECO:0000256" key="13">
    <source>
        <dbReference type="ARBA" id="ARBA00023027"/>
    </source>
</evidence>
<dbReference type="EMBL" id="FJ478176">
    <property type="protein sequence ID" value="ACJ69614.1"/>
    <property type="molecule type" value="Genomic_DNA"/>
</dbReference>
<evidence type="ECO:0000256" key="14">
    <source>
        <dbReference type="ARBA" id="ARBA00023075"/>
    </source>
</evidence>
<sequence length="333" mass="40601">MIFYSFIWIYIFPIYLISPLISISLNSWFSIWISIELNIMTFIPLIIFINKYYKELVMKYFIVQSISSMMIILSSNLMNLINNLMYMEFLIFMLNISLFIKLGIPPFHYWFISLMNNMNWMNCFLLSTWQKFTPMILIMYNNLNWLIYLFIMISSLTSIFGINHQSIRMILAYSSINHMSWMLINLMNSQMLWILYFISYLIINFSIMMMLSNLNINYLNEISNMKNLNMKMFLIMNFLSISSLPPLFGFMFKWYSIYYNINNNMNLILMMIMMMSLITFFFYMKIIINLILLNKFLNKINILKKMFINYMNYLFMFSILFFINIWFMSIWLY</sequence>
<dbReference type="PANTHER" id="PTHR46552:SF1">
    <property type="entry name" value="NADH-UBIQUINONE OXIDOREDUCTASE CHAIN 2"/>
    <property type="match status" value="1"/>
</dbReference>
<feature type="transmembrane region" description="Helical" evidence="18">
    <location>
        <begin position="7"/>
        <end position="25"/>
    </location>
</feature>
<dbReference type="GO" id="GO:0005743">
    <property type="term" value="C:mitochondrial inner membrane"/>
    <property type="evidence" value="ECO:0007669"/>
    <property type="project" value="UniProtKB-SubCell"/>
</dbReference>
<dbReference type="AlphaFoldDB" id="C4NCH0"/>
<keyword evidence="11 18" id="KW-0249">Electron transport</keyword>
<feature type="transmembrane region" description="Helical" evidence="18">
    <location>
        <begin position="232"/>
        <end position="255"/>
    </location>
</feature>
<evidence type="ECO:0000256" key="8">
    <source>
        <dbReference type="ARBA" id="ARBA00022692"/>
    </source>
</evidence>
<comment type="subcellular location">
    <subcellularLocation>
        <location evidence="2 18">Mitochondrion inner membrane</location>
        <topology evidence="2 18">Multi-pass membrane protein</topology>
    </subcellularLocation>
</comment>
<keyword evidence="10 18" id="KW-1278">Translocase</keyword>
<evidence type="ECO:0000256" key="18">
    <source>
        <dbReference type="RuleBase" id="RU003403"/>
    </source>
</evidence>
<dbReference type="GO" id="GO:0008137">
    <property type="term" value="F:NADH dehydrogenase (ubiquinone) activity"/>
    <property type="evidence" value="ECO:0007669"/>
    <property type="project" value="UniProtKB-EC"/>
</dbReference>
<feature type="transmembrane region" description="Helical" evidence="18">
    <location>
        <begin position="193"/>
        <end position="211"/>
    </location>
</feature>
<organism evidence="20">
    <name type="scientific">Venturia canescens</name>
    <dbReference type="NCBI Taxonomy" id="32260"/>
    <lineage>
        <taxon>Eukaryota</taxon>
        <taxon>Metazoa</taxon>
        <taxon>Ecdysozoa</taxon>
        <taxon>Arthropoda</taxon>
        <taxon>Hexapoda</taxon>
        <taxon>Insecta</taxon>
        <taxon>Pterygota</taxon>
        <taxon>Neoptera</taxon>
        <taxon>Endopterygota</taxon>
        <taxon>Hymenoptera</taxon>
        <taxon>Apocrita</taxon>
        <taxon>Ichneumonoidea</taxon>
        <taxon>Ichneumonidae</taxon>
        <taxon>Campopleginae</taxon>
        <taxon>Dusona group</taxon>
        <taxon>Venturia</taxon>
    </lineage>
</organism>
<evidence type="ECO:0000256" key="10">
    <source>
        <dbReference type="ARBA" id="ARBA00022967"/>
    </source>
</evidence>